<feature type="region of interest" description="Disordered" evidence="1">
    <location>
        <begin position="40"/>
        <end position="65"/>
    </location>
</feature>
<accession>A0A6L2JJN0</accession>
<dbReference type="EMBL" id="BKCJ010000769">
    <property type="protein sequence ID" value="GEU36095.1"/>
    <property type="molecule type" value="Genomic_DNA"/>
</dbReference>
<dbReference type="AlphaFoldDB" id="A0A6L2JJN0"/>
<reference evidence="2" key="1">
    <citation type="journal article" date="2019" name="Sci. Rep.">
        <title>Draft genome of Tanacetum cinerariifolium, the natural source of mosquito coil.</title>
        <authorList>
            <person name="Yamashiro T."/>
            <person name="Shiraishi A."/>
            <person name="Satake H."/>
            <person name="Nakayama K."/>
        </authorList>
    </citation>
    <scope>NUCLEOTIDE SEQUENCE</scope>
</reference>
<proteinExistence type="predicted"/>
<gene>
    <name evidence="2" type="ORF">Tci_008073</name>
</gene>
<evidence type="ECO:0000313" key="2">
    <source>
        <dbReference type="EMBL" id="GEU36095.1"/>
    </source>
</evidence>
<evidence type="ECO:0000256" key="1">
    <source>
        <dbReference type="SAM" id="MobiDB-lite"/>
    </source>
</evidence>
<comment type="caution">
    <text evidence="2">The sequence shown here is derived from an EMBL/GenBank/DDBJ whole genome shotgun (WGS) entry which is preliminary data.</text>
</comment>
<feature type="compositionally biased region" description="Polar residues" evidence="1">
    <location>
        <begin position="48"/>
        <end position="65"/>
    </location>
</feature>
<name>A0A6L2JJN0_TANCI</name>
<organism evidence="2">
    <name type="scientific">Tanacetum cinerariifolium</name>
    <name type="common">Dalmatian daisy</name>
    <name type="synonym">Chrysanthemum cinerariifolium</name>
    <dbReference type="NCBI Taxonomy" id="118510"/>
    <lineage>
        <taxon>Eukaryota</taxon>
        <taxon>Viridiplantae</taxon>
        <taxon>Streptophyta</taxon>
        <taxon>Embryophyta</taxon>
        <taxon>Tracheophyta</taxon>
        <taxon>Spermatophyta</taxon>
        <taxon>Magnoliopsida</taxon>
        <taxon>eudicotyledons</taxon>
        <taxon>Gunneridae</taxon>
        <taxon>Pentapetalae</taxon>
        <taxon>asterids</taxon>
        <taxon>campanulids</taxon>
        <taxon>Asterales</taxon>
        <taxon>Asteraceae</taxon>
        <taxon>Asteroideae</taxon>
        <taxon>Anthemideae</taxon>
        <taxon>Anthemidinae</taxon>
        <taxon>Tanacetum</taxon>
    </lineage>
</organism>
<sequence length="132" mass="14425">MVDTNDNMRHVSSGLMSSGRTFPFKLEDVERWICSPVGGDSGLRPAVQQPQRRQNLKSGPLGPTNSLYNSMYSPAVRMFDGEHVGSLLNGSSFSSGVNGGGLSVRYYDGNDSSGNFPSLNEPCKFMLKHEYI</sequence>
<protein>
    <submittedName>
        <fullName evidence="2">Uncharacterized protein</fullName>
    </submittedName>
</protein>